<keyword evidence="2" id="KW-1185">Reference proteome</keyword>
<dbReference type="AlphaFoldDB" id="A0A3M9ME99"/>
<evidence type="ECO:0000313" key="2">
    <source>
        <dbReference type="Proteomes" id="UP000271678"/>
    </source>
</evidence>
<dbReference type="EMBL" id="RJJQ01000005">
    <property type="protein sequence ID" value="RNI23163.1"/>
    <property type="molecule type" value="Genomic_DNA"/>
</dbReference>
<organism evidence="1 2">
    <name type="scientific">Flexivirga caeni</name>
    <dbReference type="NCBI Taxonomy" id="2294115"/>
    <lineage>
        <taxon>Bacteria</taxon>
        <taxon>Bacillati</taxon>
        <taxon>Actinomycetota</taxon>
        <taxon>Actinomycetes</taxon>
        <taxon>Micrococcales</taxon>
        <taxon>Dermacoccaceae</taxon>
        <taxon>Flexivirga</taxon>
    </lineage>
</organism>
<evidence type="ECO:0000313" key="1">
    <source>
        <dbReference type="EMBL" id="RNI23163.1"/>
    </source>
</evidence>
<name>A0A3M9ME99_9MICO</name>
<proteinExistence type="predicted"/>
<gene>
    <name evidence="1" type="ORF">EFY87_06905</name>
</gene>
<sequence length="98" mass="10016">MHGPRGGFGPWWAEALDGRLDPIAEFIERDRDPSRHAEVSEATWEGAGAILPGAHELAGTFAEKSGPNCFGTVMAAAGAEGATATAWSSGRPANPAGG</sequence>
<protein>
    <submittedName>
        <fullName evidence="1">Uncharacterized protein</fullName>
    </submittedName>
</protein>
<accession>A0A3M9ME99</accession>
<dbReference type="Proteomes" id="UP000271678">
    <property type="component" value="Unassembled WGS sequence"/>
</dbReference>
<reference evidence="1 2" key="1">
    <citation type="submission" date="2018-11" db="EMBL/GenBank/DDBJ databases">
        <title>Draft genome of Simplicispira Flexivirga sp. BO-16.</title>
        <authorList>
            <person name="Im W.T."/>
        </authorList>
    </citation>
    <scope>NUCLEOTIDE SEQUENCE [LARGE SCALE GENOMIC DNA]</scope>
    <source>
        <strain evidence="1 2">BO-16</strain>
    </source>
</reference>
<dbReference type="OrthoDB" id="61821at2"/>
<comment type="caution">
    <text evidence="1">The sequence shown here is derived from an EMBL/GenBank/DDBJ whole genome shotgun (WGS) entry which is preliminary data.</text>
</comment>
<dbReference type="RefSeq" id="WP_148043273.1">
    <property type="nucleotide sequence ID" value="NZ_RJJQ01000005.1"/>
</dbReference>